<dbReference type="EMBL" id="QXML01000001">
    <property type="protein sequence ID" value="RIW18487.1"/>
    <property type="molecule type" value="Genomic_DNA"/>
</dbReference>
<dbReference type="AlphaFoldDB" id="A0A418PWD2"/>
<name>A0A418PWD2_9BACT</name>
<comment type="caution">
    <text evidence="1">The sequence shown here is derived from an EMBL/GenBank/DDBJ whole genome shotgun (WGS) entry which is preliminary data.</text>
</comment>
<reference evidence="1 2" key="1">
    <citation type="submission" date="2018-09" db="EMBL/GenBank/DDBJ databases">
        <authorList>
            <person name="Wang X."/>
            <person name="Du Z."/>
        </authorList>
    </citation>
    <scope>NUCLEOTIDE SEQUENCE [LARGE SCALE GENOMIC DNA]</scope>
    <source>
        <strain evidence="1 2">N3</strain>
    </source>
</reference>
<keyword evidence="2" id="KW-1185">Reference proteome</keyword>
<organism evidence="1 2">
    <name type="scientific">Algoriphagus lacus</name>
    <dbReference type="NCBI Taxonomy" id="2056311"/>
    <lineage>
        <taxon>Bacteria</taxon>
        <taxon>Pseudomonadati</taxon>
        <taxon>Bacteroidota</taxon>
        <taxon>Cytophagia</taxon>
        <taxon>Cytophagales</taxon>
        <taxon>Cyclobacteriaceae</taxon>
        <taxon>Algoriphagus</taxon>
    </lineage>
</organism>
<dbReference type="Proteomes" id="UP000283522">
    <property type="component" value="Unassembled WGS sequence"/>
</dbReference>
<sequence length="68" mass="8056">MSIMIHSKQGVFETLLLDIFFDRLQEKYSWSLRNCLCFKNPLGLKILFALLYPPKIELLFCNFNHTDS</sequence>
<proteinExistence type="predicted"/>
<evidence type="ECO:0000313" key="2">
    <source>
        <dbReference type="Proteomes" id="UP000283522"/>
    </source>
</evidence>
<evidence type="ECO:0000313" key="1">
    <source>
        <dbReference type="EMBL" id="RIW18487.1"/>
    </source>
</evidence>
<accession>A0A418PWD2</accession>
<protein>
    <submittedName>
        <fullName evidence="1">Uncharacterized protein</fullName>
    </submittedName>
</protein>
<gene>
    <name evidence="1" type="ORF">D0X99_02025</name>
</gene>